<gene>
    <name evidence="1" type="ORF">EC841_101235</name>
</gene>
<evidence type="ECO:0000313" key="1">
    <source>
        <dbReference type="EMBL" id="TCQ76426.1"/>
    </source>
</evidence>
<name>A0ABD7QN56_RAOOR</name>
<proteinExistence type="predicted"/>
<organism evidence="1 2">
    <name type="scientific">Raoultella ornithinolytica</name>
    <name type="common">Klebsiella ornithinolytica</name>
    <dbReference type="NCBI Taxonomy" id="54291"/>
    <lineage>
        <taxon>Bacteria</taxon>
        <taxon>Pseudomonadati</taxon>
        <taxon>Pseudomonadota</taxon>
        <taxon>Gammaproteobacteria</taxon>
        <taxon>Enterobacterales</taxon>
        <taxon>Enterobacteriaceae</taxon>
        <taxon>Klebsiella/Raoultella group</taxon>
        <taxon>Raoultella</taxon>
    </lineage>
</organism>
<dbReference type="AlphaFoldDB" id="A0ABD7QN56"/>
<sequence length="265" mass="29081">MTDYTESKTRGSISKGTIICLCDITGVMAEPWVEAGYRAVLVDPQHPDTSIDGPVERISATILDAMPRLSQIILAENVVIVIGFPPCTEVAVSGSRWFESKRAKDPHFQAKAALVAEQCRMIGMVAGCPWAFENPVSVFSSIFGSSDYTFHPYQFTGLAVDDNYTKQTCLWTGGGFVAPEENTHPMVADAIASVKQHFGRMVPKKKALEVFTESSIVAEWYPDNRIHECPPSDERANIRSATPLGFARAVFLSNAPHLNKKREAA</sequence>
<reference evidence="1 2" key="1">
    <citation type="submission" date="2019-03" db="EMBL/GenBank/DDBJ databases">
        <title>Genomic analyses of the natural microbiome of Caenorhabditis elegans.</title>
        <authorList>
            <person name="Samuel B."/>
        </authorList>
    </citation>
    <scope>NUCLEOTIDE SEQUENCE [LARGE SCALE GENOMIC DNA]</scope>
    <source>
        <strain evidence="1 2">JUb54</strain>
    </source>
</reference>
<accession>A0ABD7QN56</accession>
<dbReference type="EMBL" id="SLYQ01000001">
    <property type="protein sequence ID" value="TCQ76426.1"/>
    <property type="molecule type" value="Genomic_DNA"/>
</dbReference>
<comment type="caution">
    <text evidence="1">The sequence shown here is derived from an EMBL/GenBank/DDBJ whole genome shotgun (WGS) entry which is preliminary data.</text>
</comment>
<evidence type="ECO:0008006" key="3">
    <source>
        <dbReference type="Google" id="ProtNLM"/>
    </source>
</evidence>
<dbReference type="Proteomes" id="UP000295263">
    <property type="component" value="Unassembled WGS sequence"/>
</dbReference>
<protein>
    <recommendedName>
        <fullName evidence="3">Dcm methylase</fullName>
    </recommendedName>
</protein>
<evidence type="ECO:0000313" key="2">
    <source>
        <dbReference type="Proteomes" id="UP000295263"/>
    </source>
</evidence>